<dbReference type="Proteomes" id="UP001152803">
    <property type="component" value="Unassembled WGS sequence"/>
</dbReference>
<feature type="compositionally biased region" description="Basic and acidic residues" evidence="2">
    <location>
        <begin position="174"/>
        <end position="188"/>
    </location>
</feature>
<feature type="compositionally biased region" description="Basic and acidic residues" evidence="2">
    <location>
        <begin position="251"/>
        <end position="273"/>
    </location>
</feature>
<feature type="compositionally biased region" description="Pro residues" evidence="2">
    <location>
        <begin position="284"/>
        <end position="295"/>
    </location>
</feature>
<dbReference type="Pfam" id="PF00788">
    <property type="entry name" value="RA"/>
    <property type="match status" value="1"/>
</dbReference>
<dbReference type="AlphaFoldDB" id="A0A9Q1HVY8"/>
<dbReference type="InterPro" id="IPR033593">
    <property type="entry name" value="N-RASSF"/>
</dbReference>
<evidence type="ECO:0000313" key="4">
    <source>
        <dbReference type="EMBL" id="KAJ8265053.1"/>
    </source>
</evidence>
<dbReference type="EMBL" id="JAFJMO010000010">
    <property type="protein sequence ID" value="KAJ8265053.1"/>
    <property type="molecule type" value="Genomic_DNA"/>
</dbReference>
<feature type="domain" description="Ras-associating" evidence="3">
    <location>
        <begin position="1"/>
        <end position="82"/>
    </location>
</feature>
<dbReference type="PANTHER" id="PTHR15286">
    <property type="entry name" value="RAS-ASSOCIATING DOMAIN CONTAINING PROTEIN"/>
    <property type="match status" value="1"/>
</dbReference>
<dbReference type="PANTHER" id="PTHR15286:SF16">
    <property type="entry name" value="RAS ASSOCIATION DOMAIN-CONTAINING PROTEIN 8"/>
    <property type="match status" value="1"/>
</dbReference>
<organism evidence="4 5">
    <name type="scientific">Conger conger</name>
    <name type="common">Conger eel</name>
    <name type="synonym">Muraena conger</name>
    <dbReference type="NCBI Taxonomy" id="82655"/>
    <lineage>
        <taxon>Eukaryota</taxon>
        <taxon>Metazoa</taxon>
        <taxon>Chordata</taxon>
        <taxon>Craniata</taxon>
        <taxon>Vertebrata</taxon>
        <taxon>Euteleostomi</taxon>
        <taxon>Actinopterygii</taxon>
        <taxon>Neopterygii</taxon>
        <taxon>Teleostei</taxon>
        <taxon>Anguilliformes</taxon>
        <taxon>Congridae</taxon>
        <taxon>Conger</taxon>
    </lineage>
</organism>
<feature type="compositionally biased region" description="Polar residues" evidence="2">
    <location>
        <begin position="510"/>
        <end position="520"/>
    </location>
</feature>
<comment type="caution">
    <text evidence="4">The sequence shown here is derived from an EMBL/GenBank/DDBJ whole genome shotgun (WGS) entry which is preliminary data.</text>
</comment>
<dbReference type="GO" id="GO:0007165">
    <property type="term" value="P:signal transduction"/>
    <property type="evidence" value="ECO:0007669"/>
    <property type="project" value="InterPro"/>
</dbReference>
<evidence type="ECO:0000313" key="5">
    <source>
        <dbReference type="Proteomes" id="UP001152803"/>
    </source>
</evidence>
<gene>
    <name evidence="4" type="ORF">COCON_G00141520</name>
</gene>
<dbReference type="SUPFAM" id="SSF54236">
    <property type="entry name" value="Ubiquitin-like"/>
    <property type="match status" value="1"/>
</dbReference>
<keyword evidence="5" id="KW-1185">Reference proteome</keyword>
<protein>
    <recommendedName>
        <fullName evidence="3">Ras-associating domain-containing protein</fullName>
    </recommendedName>
</protein>
<feature type="region of interest" description="Disordered" evidence="2">
    <location>
        <begin position="421"/>
        <end position="538"/>
    </location>
</feature>
<sequence>MELKVSVDGVQRIVCGVAERTTCQEVVIALAQALGRTGRYTLKEKFKDFERNLTPDERVLESLAKYGQHSREVHLFLLHNGPSLGVAGGDAPRRGSQQAPLRRGDDIGGRGRRGSGSCASHRQSLPPLSRLRLRAEQSQNGEEKKPKRKSLTLVEEAFGWLENLSRNGRPHRGREKEKGRETERRKGGNSDSSPSACQDCWSPGGVCGLGCQQRTTVTAQQQQRRHFLDDLGSGRTHDRDNNGNHSGEANKNGDARRDQDLNVVKAKPERKPEPQPVRKARVPRPLPPPPPPPLPTHKREDEKLQALLLHQRARLHKLQLQLDSTDAQIRELEGRQATGPLQGAEGELADEESEGEELAFWENELKAEEGYERDLQGQFREMKEKAAECKAKLEEYKCRLQGFDLARGKRAILEAEALVEPGQEATSGEQKPAVPSWTKPHSSTPCAGALQGGNVQQAKPPALNRADDEEAPTPTAAPHRPHVRVSPQQTAAPQGGGTGQLREQWARVTDAQNKPETRPTSPVVHRSEITIHLSSTRV</sequence>
<keyword evidence="1" id="KW-0175">Coiled coil</keyword>
<dbReference type="Gene3D" id="3.10.20.90">
    <property type="entry name" value="Phosphatidylinositol 3-kinase Catalytic Subunit, Chain A, domain 1"/>
    <property type="match status" value="1"/>
</dbReference>
<name>A0A9Q1HVY8_CONCO</name>
<evidence type="ECO:0000259" key="3">
    <source>
        <dbReference type="PROSITE" id="PS50200"/>
    </source>
</evidence>
<evidence type="ECO:0000256" key="2">
    <source>
        <dbReference type="SAM" id="MobiDB-lite"/>
    </source>
</evidence>
<accession>A0A9Q1HVY8</accession>
<proteinExistence type="predicted"/>
<feature type="region of interest" description="Disordered" evidence="2">
    <location>
        <begin position="87"/>
        <end position="150"/>
    </location>
</feature>
<evidence type="ECO:0000256" key="1">
    <source>
        <dbReference type="SAM" id="Coils"/>
    </source>
</evidence>
<dbReference type="InterPro" id="IPR029071">
    <property type="entry name" value="Ubiquitin-like_domsf"/>
</dbReference>
<feature type="region of interest" description="Disordered" evidence="2">
    <location>
        <begin position="227"/>
        <end position="298"/>
    </location>
</feature>
<dbReference type="OrthoDB" id="10051571at2759"/>
<feature type="coiled-coil region" evidence="1">
    <location>
        <begin position="372"/>
        <end position="399"/>
    </location>
</feature>
<dbReference type="InterPro" id="IPR000159">
    <property type="entry name" value="RA_dom"/>
</dbReference>
<dbReference type="PROSITE" id="PS50200">
    <property type="entry name" value="RA"/>
    <property type="match status" value="1"/>
</dbReference>
<feature type="region of interest" description="Disordered" evidence="2">
    <location>
        <begin position="164"/>
        <end position="197"/>
    </location>
</feature>
<reference evidence="4" key="1">
    <citation type="journal article" date="2023" name="Science">
        <title>Genome structures resolve the early diversification of teleost fishes.</title>
        <authorList>
            <person name="Parey E."/>
            <person name="Louis A."/>
            <person name="Montfort J."/>
            <person name="Bouchez O."/>
            <person name="Roques C."/>
            <person name="Iampietro C."/>
            <person name="Lluch J."/>
            <person name="Castinel A."/>
            <person name="Donnadieu C."/>
            <person name="Desvignes T."/>
            <person name="Floi Bucao C."/>
            <person name="Jouanno E."/>
            <person name="Wen M."/>
            <person name="Mejri S."/>
            <person name="Dirks R."/>
            <person name="Jansen H."/>
            <person name="Henkel C."/>
            <person name="Chen W.J."/>
            <person name="Zahm M."/>
            <person name="Cabau C."/>
            <person name="Klopp C."/>
            <person name="Thompson A.W."/>
            <person name="Robinson-Rechavi M."/>
            <person name="Braasch I."/>
            <person name="Lecointre G."/>
            <person name="Bobe J."/>
            <person name="Postlethwait J.H."/>
            <person name="Berthelot C."/>
            <person name="Roest Crollius H."/>
            <person name="Guiguen Y."/>
        </authorList>
    </citation>
    <scope>NUCLEOTIDE SEQUENCE</scope>
    <source>
        <strain evidence="4">Concon-B</strain>
    </source>
</reference>